<keyword evidence="7" id="KW-0406">Ion transport</keyword>
<evidence type="ECO:0000256" key="1">
    <source>
        <dbReference type="ARBA" id="ARBA00004141"/>
    </source>
</evidence>
<dbReference type="Proteomes" id="UP000266234">
    <property type="component" value="Unassembled WGS sequence"/>
</dbReference>
<feature type="transmembrane region" description="Helical" evidence="7">
    <location>
        <begin position="131"/>
        <end position="151"/>
    </location>
</feature>
<dbReference type="InterPro" id="IPR036259">
    <property type="entry name" value="MFS_trans_sf"/>
</dbReference>
<reference evidence="8 9" key="1">
    <citation type="journal article" date="2018" name="PLoS Pathog.">
        <title>Evolution of structural diversity of trichothecenes, a family of toxins produced by plant pathogenic and entomopathogenic fungi.</title>
        <authorList>
            <person name="Proctor R.H."/>
            <person name="McCormick S.P."/>
            <person name="Kim H.S."/>
            <person name="Cardoza R.E."/>
            <person name="Stanley A.M."/>
            <person name="Lindo L."/>
            <person name="Kelly A."/>
            <person name="Brown D.W."/>
            <person name="Lee T."/>
            <person name="Vaughan M.M."/>
            <person name="Alexander N.J."/>
            <person name="Busman M."/>
            <person name="Gutierrez S."/>
        </authorList>
    </citation>
    <scope>NUCLEOTIDE SEQUENCE [LARGE SCALE GENOMIC DNA]</scope>
    <source>
        <strain evidence="8 9">NRRL 20695</strain>
    </source>
</reference>
<dbReference type="EMBL" id="PXOG01000046">
    <property type="protein sequence ID" value="RGP79455.1"/>
    <property type="molecule type" value="Genomic_DNA"/>
</dbReference>
<evidence type="ECO:0000256" key="7">
    <source>
        <dbReference type="RuleBase" id="RU365065"/>
    </source>
</evidence>
<name>A0A395T5G2_9HYPO</name>
<comment type="function">
    <text evidence="7">May be involved in iron transport and iron homeostasis.</text>
</comment>
<dbReference type="PANTHER" id="PTHR11660">
    <property type="entry name" value="SOLUTE CARRIER FAMILY 40 MEMBER"/>
    <property type="match status" value="1"/>
</dbReference>
<evidence type="ECO:0000313" key="8">
    <source>
        <dbReference type="EMBL" id="RGP79455.1"/>
    </source>
</evidence>
<evidence type="ECO:0000256" key="5">
    <source>
        <dbReference type="ARBA" id="ARBA00022989"/>
    </source>
</evidence>
<evidence type="ECO:0000256" key="6">
    <source>
        <dbReference type="ARBA" id="ARBA00023136"/>
    </source>
</evidence>
<keyword evidence="3 7" id="KW-0813">Transport</keyword>
<feature type="transmembrane region" description="Helical" evidence="7">
    <location>
        <begin position="157"/>
        <end position="176"/>
    </location>
</feature>
<keyword evidence="5 7" id="KW-1133">Transmembrane helix</keyword>
<dbReference type="AlphaFoldDB" id="A0A395T5G2"/>
<dbReference type="InterPro" id="IPR009716">
    <property type="entry name" value="Ferroportin-1"/>
</dbReference>
<evidence type="ECO:0000256" key="4">
    <source>
        <dbReference type="ARBA" id="ARBA00022692"/>
    </source>
</evidence>
<sequence>MATDIGNEEAAHLLGASRTVSPAGIITTPYQPLDHDEIVDEEDSDNSRTHSSEWTISQSARRLYVSHTFSTWNSRVFEFGSVLYLASIFPGTLMPLAVYSMIRGAAAIALSSWVGHYIDRNDRLKTVRLSIVSQRLVVAASCAVFLVLIKVQTMSRVLRIGLLAVSILMACIEKLAAIMNLVSVERDWVIVVAQSDTTALRTMNSQMRRIDLVCKLLGPFFIGVVDGISTETAILVNLAMNCASVVIEYFTIARVYYQVSELQHPKSTPQAAPFYNDNRQNPLASVKNGLRKTYNDLRLYFTHPVFAPSFAVALLYCTVLSFGGVMITYLLSSGYNSSQIAILRTISVAFEVLATWIGPWLMKKIGPVRAGLWFLSWQLACLSTGVSIFWRYADNVLVSTLALVGSSMLSRIGLWGVDLSAQVIIQEEVEAENRGAFSAVEASWQNLFEMCAYTSTIIFSSPSQFHNPTALSVTAVLFAWGLYSSFVKKRRGHLVHWPACLSAEKQQAAAIDGVLESLHSRRREGPGGVV</sequence>
<evidence type="ECO:0000313" key="9">
    <source>
        <dbReference type="Proteomes" id="UP000266234"/>
    </source>
</evidence>
<comment type="similarity">
    <text evidence="2 7">Belongs to the ferroportin (FP) (TC 2.A.100) family. SLC40A subfamily.</text>
</comment>
<dbReference type="GO" id="GO:0016020">
    <property type="term" value="C:membrane"/>
    <property type="evidence" value="ECO:0007669"/>
    <property type="project" value="UniProtKB-SubCell"/>
</dbReference>
<feature type="transmembrane region" description="Helical" evidence="7">
    <location>
        <begin position="374"/>
        <end position="393"/>
    </location>
</feature>
<accession>A0A395T5G2</accession>
<keyword evidence="9" id="KW-1185">Reference proteome</keyword>
<feature type="transmembrane region" description="Helical" evidence="7">
    <location>
        <begin position="82"/>
        <end position="110"/>
    </location>
</feature>
<feature type="transmembrane region" description="Helical" evidence="7">
    <location>
        <begin position="305"/>
        <end position="329"/>
    </location>
</feature>
<dbReference type="Pfam" id="PF06963">
    <property type="entry name" value="FPN1"/>
    <property type="match status" value="1"/>
</dbReference>
<dbReference type="SUPFAM" id="SSF103473">
    <property type="entry name" value="MFS general substrate transporter"/>
    <property type="match status" value="1"/>
</dbReference>
<keyword evidence="4 7" id="KW-0812">Transmembrane</keyword>
<dbReference type="GO" id="GO:0005381">
    <property type="term" value="F:iron ion transmembrane transporter activity"/>
    <property type="evidence" value="ECO:0007669"/>
    <property type="project" value="UniProtKB-UniRule"/>
</dbReference>
<comment type="caution">
    <text evidence="7">Lacks conserved residue(s) required for the propagation of feature annotation.</text>
</comment>
<comment type="caution">
    <text evidence="8">The sequence shown here is derived from an EMBL/GenBank/DDBJ whole genome shotgun (WGS) entry which is preliminary data.</text>
</comment>
<dbReference type="PANTHER" id="PTHR11660:SF57">
    <property type="entry name" value="SOLUTE CARRIER FAMILY 40 MEMBER"/>
    <property type="match status" value="1"/>
</dbReference>
<organism evidence="8 9">
    <name type="scientific">Fusarium longipes</name>
    <dbReference type="NCBI Taxonomy" id="694270"/>
    <lineage>
        <taxon>Eukaryota</taxon>
        <taxon>Fungi</taxon>
        <taxon>Dikarya</taxon>
        <taxon>Ascomycota</taxon>
        <taxon>Pezizomycotina</taxon>
        <taxon>Sordariomycetes</taxon>
        <taxon>Hypocreomycetidae</taxon>
        <taxon>Hypocreales</taxon>
        <taxon>Nectriaceae</taxon>
        <taxon>Fusarium</taxon>
    </lineage>
</organism>
<protein>
    <recommendedName>
        <fullName evidence="7">Solute carrier family 40 member</fullName>
    </recommendedName>
</protein>
<dbReference type="OrthoDB" id="648861at2759"/>
<gene>
    <name evidence="8" type="ORF">FLONG3_2416</name>
</gene>
<feature type="transmembrane region" description="Helical" evidence="7">
    <location>
        <begin position="341"/>
        <end position="362"/>
    </location>
</feature>
<proteinExistence type="inferred from homology"/>
<comment type="subcellular location">
    <subcellularLocation>
        <location evidence="1 7">Membrane</location>
        <topology evidence="1 7">Multi-pass membrane protein</topology>
    </subcellularLocation>
</comment>
<dbReference type="CDD" id="cd17480">
    <property type="entry name" value="MFS_SLC40A1_like"/>
    <property type="match status" value="1"/>
</dbReference>
<evidence type="ECO:0000256" key="3">
    <source>
        <dbReference type="ARBA" id="ARBA00022448"/>
    </source>
</evidence>
<feature type="transmembrane region" description="Helical" evidence="7">
    <location>
        <begin position="469"/>
        <end position="487"/>
    </location>
</feature>
<dbReference type="STRING" id="694270.A0A395T5G2"/>
<keyword evidence="6 7" id="KW-0472">Membrane</keyword>
<evidence type="ECO:0000256" key="2">
    <source>
        <dbReference type="ARBA" id="ARBA00006279"/>
    </source>
</evidence>